<evidence type="ECO:0000256" key="3">
    <source>
        <dbReference type="ARBA" id="ARBA00022452"/>
    </source>
</evidence>
<evidence type="ECO:0000256" key="10">
    <source>
        <dbReference type="RuleBase" id="RU003357"/>
    </source>
</evidence>
<dbReference type="RefSeq" id="WP_007365158.1">
    <property type="nucleotide sequence ID" value="NZ_ACLR01000120.1"/>
</dbReference>
<evidence type="ECO:0000256" key="1">
    <source>
        <dbReference type="ARBA" id="ARBA00004571"/>
    </source>
</evidence>
<keyword evidence="9" id="KW-0998">Cell outer membrane</keyword>
<keyword evidence="2" id="KW-0813">Transport</keyword>
<keyword evidence="15" id="KW-1185">Reference proteome</keyword>
<evidence type="ECO:0000313" key="14">
    <source>
        <dbReference type="EMBL" id="EEK17013.1"/>
    </source>
</evidence>
<keyword evidence="6 10" id="KW-0798">TonB box</keyword>
<proteinExistence type="inferred from homology"/>
<evidence type="ECO:0000256" key="2">
    <source>
        <dbReference type="ARBA" id="ARBA00022448"/>
    </source>
</evidence>
<feature type="signal peptide" evidence="11">
    <location>
        <begin position="1"/>
        <end position="20"/>
    </location>
</feature>
<feature type="domain" description="TonB-dependent receptor plug" evidence="13">
    <location>
        <begin position="53"/>
        <end position="142"/>
    </location>
</feature>
<evidence type="ECO:0000256" key="4">
    <source>
        <dbReference type="ARBA" id="ARBA00022692"/>
    </source>
</evidence>
<accession>C2MBB9</accession>
<dbReference type="Gene3D" id="2.170.130.10">
    <property type="entry name" value="TonB-dependent receptor, plug domain"/>
    <property type="match status" value="1"/>
</dbReference>
<dbReference type="Gene3D" id="2.40.170.20">
    <property type="entry name" value="TonB-dependent receptor, beta-barrel domain"/>
    <property type="match status" value="1"/>
</dbReference>
<dbReference type="InterPro" id="IPR036942">
    <property type="entry name" value="Beta-barrel_TonB_sf"/>
</dbReference>
<dbReference type="GO" id="GO:0044718">
    <property type="term" value="P:siderophore transmembrane transport"/>
    <property type="evidence" value="ECO:0007669"/>
    <property type="project" value="TreeGrafter"/>
</dbReference>
<name>C2MBB9_9PORP</name>
<dbReference type="AlphaFoldDB" id="C2MBB9"/>
<comment type="subcellular location">
    <subcellularLocation>
        <location evidence="1">Cell outer membrane</location>
        <topology evidence="1">Multi-pass membrane protein</topology>
    </subcellularLocation>
</comment>
<dbReference type="GO" id="GO:0009279">
    <property type="term" value="C:cell outer membrane"/>
    <property type="evidence" value="ECO:0007669"/>
    <property type="project" value="UniProtKB-SubCell"/>
</dbReference>
<evidence type="ECO:0000256" key="5">
    <source>
        <dbReference type="ARBA" id="ARBA00022729"/>
    </source>
</evidence>
<evidence type="ECO:0000256" key="7">
    <source>
        <dbReference type="ARBA" id="ARBA00023136"/>
    </source>
</evidence>
<dbReference type="PANTHER" id="PTHR30069">
    <property type="entry name" value="TONB-DEPENDENT OUTER MEMBRANE RECEPTOR"/>
    <property type="match status" value="1"/>
</dbReference>
<dbReference type="InterPro" id="IPR039426">
    <property type="entry name" value="TonB-dep_rcpt-like"/>
</dbReference>
<keyword evidence="7 10" id="KW-0472">Membrane</keyword>
<evidence type="ECO:0000256" key="9">
    <source>
        <dbReference type="ARBA" id="ARBA00023237"/>
    </source>
</evidence>
<keyword evidence="3" id="KW-1134">Transmembrane beta strand</keyword>
<comment type="caution">
    <text evidence="14">The sequence shown here is derived from an EMBL/GenBank/DDBJ whole genome shotgun (WGS) entry which is preliminary data.</text>
</comment>
<feature type="domain" description="TonB-dependent receptor-like beta-barrel" evidence="12">
    <location>
        <begin position="280"/>
        <end position="648"/>
    </location>
</feature>
<dbReference type="SUPFAM" id="SSF56935">
    <property type="entry name" value="Porins"/>
    <property type="match status" value="1"/>
</dbReference>
<dbReference type="eggNOG" id="COG4206">
    <property type="taxonomic scope" value="Bacteria"/>
</dbReference>
<keyword evidence="8 14" id="KW-0675">Receptor</keyword>
<gene>
    <name evidence="14" type="ORF">PORUE0001_0097</name>
</gene>
<dbReference type="STRING" id="596327.PORUE0001_0097"/>
<dbReference type="InterPro" id="IPR037066">
    <property type="entry name" value="Plug_dom_sf"/>
</dbReference>
<evidence type="ECO:0000259" key="13">
    <source>
        <dbReference type="Pfam" id="PF07715"/>
    </source>
</evidence>
<evidence type="ECO:0000313" key="15">
    <source>
        <dbReference type="Proteomes" id="UP000003303"/>
    </source>
</evidence>
<evidence type="ECO:0000256" key="8">
    <source>
        <dbReference type="ARBA" id="ARBA00023170"/>
    </source>
</evidence>
<dbReference type="GO" id="GO:0015344">
    <property type="term" value="F:siderophore uptake transmembrane transporter activity"/>
    <property type="evidence" value="ECO:0007669"/>
    <property type="project" value="TreeGrafter"/>
</dbReference>
<feature type="chain" id="PRO_5002916445" evidence="11">
    <location>
        <begin position="21"/>
        <end position="674"/>
    </location>
</feature>
<evidence type="ECO:0000259" key="12">
    <source>
        <dbReference type="Pfam" id="PF00593"/>
    </source>
</evidence>
<dbReference type="InterPro" id="IPR012910">
    <property type="entry name" value="Plug_dom"/>
</dbReference>
<dbReference type="Pfam" id="PF07715">
    <property type="entry name" value="Plug"/>
    <property type="match status" value="1"/>
</dbReference>
<dbReference type="InterPro" id="IPR000531">
    <property type="entry name" value="Beta-barrel_TonB"/>
</dbReference>
<evidence type="ECO:0000256" key="11">
    <source>
        <dbReference type="SAM" id="SignalP"/>
    </source>
</evidence>
<dbReference type="Pfam" id="PF00593">
    <property type="entry name" value="TonB_dep_Rec_b-barrel"/>
    <property type="match status" value="1"/>
</dbReference>
<reference evidence="14 15" key="1">
    <citation type="submission" date="2009-04" db="EMBL/GenBank/DDBJ databases">
        <authorList>
            <person name="Sebastian Y."/>
            <person name="Madupu R."/>
            <person name="Durkin A.S."/>
            <person name="Torralba M."/>
            <person name="Methe B."/>
            <person name="Sutton G.G."/>
            <person name="Strausberg R.L."/>
            <person name="Nelson K.E."/>
        </authorList>
    </citation>
    <scope>NUCLEOTIDE SEQUENCE [LARGE SCALE GENOMIC DNA]</scope>
    <source>
        <strain evidence="14 15">60-3</strain>
    </source>
</reference>
<keyword evidence="4" id="KW-0812">Transmembrane</keyword>
<dbReference type="PANTHER" id="PTHR30069:SF29">
    <property type="entry name" value="HEMOGLOBIN AND HEMOGLOBIN-HAPTOGLOBIN-BINDING PROTEIN 1-RELATED"/>
    <property type="match status" value="1"/>
</dbReference>
<organism evidence="14 15">
    <name type="scientific">Porphyromonas uenonis 60-3</name>
    <dbReference type="NCBI Taxonomy" id="596327"/>
    <lineage>
        <taxon>Bacteria</taxon>
        <taxon>Pseudomonadati</taxon>
        <taxon>Bacteroidota</taxon>
        <taxon>Bacteroidia</taxon>
        <taxon>Bacteroidales</taxon>
        <taxon>Porphyromonadaceae</taxon>
        <taxon>Porphyromonas</taxon>
    </lineage>
</organism>
<dbReference type="EMBL" id="ACLR01000120">
    <property type="protein sequence ID" value="EEK17013.1"/>
    <property type="molecule type" value="Genomic_DNA"/>
</dbReference>
<keyword evidence="5 11" id="KW-0732">Signal</keyword>
<sequence length="674" mass="77322">MATLILSLLLLCATTPQLCAQQPSPRDTVQTHLLETVVVRAPREPDYKRGIIPAQQLSGQELKALSAFSIADALRSFSGVQVKDFGGVGGLKTVNIRSMGTHHVGVFYDGVELSNAQNGQIDLGQYSLDNMEAIQVFNGQKGSYLQPAKDFGSSGTVYLQTRKPTFTDGAQTNLRATLRTGSFDLFNPAILIEHRLEPRVSMSFNAEWIKSSGKYKFRYRKVLPLTHEIAYDTTAVRHNGDINATRLEGNLHIGLPDGQMLVKVYTYNSERGIPGAIVNNVWRRGERLWDNNSFVQTTYEQQLSDRIRLHAIAKYAYYQTHFVRNEPTAAFKVDNLYQQQELYSSVASAFQLIDHWYLSAAYDLQWNKLDANLYDFVYPHRFTHLLALASTYTNEWINAQVSLLGTLAQDKAKLLTRAPLFRKLTPAAILSVKPWEAIDLRLNAFYKQSFRLPTFNDLYYTEIGNVKLDPEHTTQYNVGLQYQLAPQKPWLHTLDFKVDAYYNLVTNKIIAYPKGQQFRWTMINLGKVDIRGIDAQCTWSLIPIRDLQLSLRAQYTYQRAIEVTDPKESYYRHQIPYIPWHSGSATAILQYKGWQLNYNFIYAGERYSQLENFPENHLQPWYTNDLALAYERTVRGYGLRLQFECNNLLSQAYDVVANYPMPLRNYRLTLIVSH</sequence>
<protein>
    <submittedName>
        <fullName evidence="14">TonB-dependent receptor</fullName>
    </submittedName>
</protein>
<dbReference type="OrthoDB" id="9762903at2"/>
<evidence type="ECO:0000256" key="6">
    <source>
        <dbReference type="ARBA" id="ARBA00023077"/>
    </source>
</evidence>
<dbReference type="Proteomes" id="UP000003303">
    <property type="component" value="Unassembled WGS sequence"/>
</dbReference>
<comment type="similarity">
    <text evidence="10">Belongs to the TonB-dependent receptor family.</text>
</comment>